<proteinExistence type="predicted"/>
<protein>
    <recommendedName>
        <fullName evidence="4">Copper chaperone NosL</fullName>
    </recommendedName>
</protein>
<organism evidence="2 3">
    <name type="scientific">Solitalea canadensis (strain ATCC 29591 / DSM 3403 / JCM 21819 / LMG 8368 / NBRC 15130 / NCIMB 12057 / USAM 9D)</name>
    <name type="common">Flexibacter canadensis</name>
    <dbReference type="NCBI Taxonomy" id="929556"/>
    <lineage>
        <taxon>Bacteria</taxon>
        <taxon>Pseudomonadati</taxon>
        <taxon>Bacteroidota</taxon>
        <taxon>Sphingobacteriia</taxon>
        <taxon>Sphingobacteriales</taxon>
        <taxon>Sphingobacteriaceae</taxon>
        <taxon>Solitalea</taxon>
    </lineage>
</organism>
<dbReference type="Proteomes" id="UP000007590">
    <property type="component" value="Chromosome"/>
</dbReference>
<sequence length="190" mass="21900">MKKSSRMLVLVCTLLLFGAYIFPLWKIALEAPQYPEGLEMKIWINNITGDVQKINGLNHYIGMKHIIVEEFYEFKLLPYVMAILIGFGFLTYWKNNKKLLYAWIALLLIFGVVGAIDFYHWEYDYGHNLDPMAAIKVPGMAYQPPLLGYKQLLNFLAASFPDTGGWMVISSIFLAISVGFVEFKRKRTTR</sequence>
<dbReference type="AlphaFoldDB" id="H8KU00"/>
<dbReference type="eggNOG" id="COG4314">
    <property type="taxonomic scope" value="Bacteria"/>
</dbReference>
<gene>
    <name evidence="2" type="ordered locus">Solca_1786</name>
</gene>
<evidence type="ECO:0008006" key="4">
    <source>
        <dbReference type="Google" id="ProtNLM"/>
    </source>
</evidence>
<evidence type="ECO:0000313" key="2">
    <source>
        <dbReference type="EMBL" id="AFD06850.1"/>
    </source>
</evidence>
<dbReference type="EMBL" id="CP003349">
    <property type="protein sequence ID" value="AFD06850.1"/>
    <property type="molecule type" value="Genomic_DNA"/>
</dbReference>
<reference evidence="2" key="1">
    <citation type="submission" date="2012-02" db="EMBL/GenBank/DDBJ databases">
        <title>The complete genome of Solitalea canadensis DSM 3403.</title>
        <authorList>
            <consortium name="US DOE Joint Genome Institute (JGI-PGF)"/>
            <person name="Lucas S."/>
            <person name="Copeland A."/>
            <person name="Lapidus A."/>
            <person name="Glavina del Rio T."/>
            <person name="Dalin E."/>
            <person name="Tice H."/>
            <person name="Bruce D."/>
            <person name="Goodwin L."/>
            <person name="Pitluck S."/>
            <person name="Peters L."/>
            <person name="Ovchinnikova G."/>
            <person name="Lu M."/>
            <person name="Kyrpides N."/>
            <person name="Mavromatis K."/>
            <person name="Ivanova N."/>
            <person name="Brettin T."/>
            <person name="Detter J.C."/>
            <person name="Han C."/>
            <person name="Larimer F."/>
            <person name="Land M."/>
            <person name="Hauser L."/>
            <person name="Markowitz V."/>
            <person name="Cheng J.-F."/>
            <person name="Hugenholtz P."/>
            <person name="Woyke T."/>
            <person name="Wu D."/>
            <person name="Spring S."/>
            <person name="Schroeder M."/>
            <person name="Kopitz M."/>
            <person name="Brambilla E."/>
            <person name="Klenk H.-P."/>
            <person name="Eisen J.A."/>
        </authorList>
    </citation>
    <scope>NUCLEOTIDE SEQUENCE</scope>
    <source>
        <strain evidence="2">DSM 3403</strain>
    </source>
</reference>
<dbReference type="HOGENOM" id="CLU_080177_0_0_10"/>
<accession>H8KU00</accession>
<dbReference type="KEGG" id="scn:Solca_1786"/>
<keyword evidence="1" id="KW-0472">Membrane</keyword>
<feature type="transmembrane region" description="Helical" evidence="1">
    <location>
        <begin position="76"/>
        <end position="93"/>
    </location>
</feature>
<evidence type="ECO:0000313" key="3">
    <source>
        <dbReference type="Proteomes" id="UP000007590"/>
    </source>
</evidence>
<dbReference type="RefSeq" id="WP_014680077.1">
    <property type="nucleotide sequence ID" value="NC_017770.1"/>
</dbReference>
<feature type="transmembrane region" description="Helical" evidence="1">
    <location>
        <begin position="100"/>
        <end position="121"/>
    </location>
</feature>
<keyword evidence="1" id="KW-1133">Transmembrane helix</keyword>
<feature type="transmembrane region" description="Helical" evidence="1">
    <location>
        <begin position="164"/>
        <end position="183"/>
    </location>
</feature>
<keyword evidence="1" id="KW-0812">Transmembrane</keyword>
<name>H8KU00_SOLCM</name>
<evidence type="ECO:0000256" key="1">
    <source>
        <dbReference type="SAM" id="Phobius"/>
    </source>
</evidence>
<keyword evidence="3" id="KW-1185">Reference proteome</keyword>
<dbReference type="STRING" id="929556.Solca_1786"/>
<dbReference type="OrthoDB" id="9809859at2"/>